<dbReference type="EMBL" id="BHZC01000001">
    <property type="protein sequence ID" value="GCD33677.1"/>
    <property type="molecule type" value="Genomic_DNA"/>
</dbReference>
<dbReference type="PANTHER" id="PTHR35174:SF1">
    <property type="entry name" value="BLL0086 PROTEIN"/>
    <property type="match status" value="1"/>
</dbReference>
<proteinExistence type="inferred from homology"/>
<feature type="compositionally biased region" description="Polar residues" evidence="2">
    <location>
        <begin position="47"/>
        <end position="67"/>
    </location>
</feature>
<dbReference type="AlphaFoldDB" id="A0A7U9KRT9"/>
<dbReference type="OrthoDB" id="668782at2"/>
<organism evidence="4 5">
    <name type="scientific">Streptomyces chrestomyceticus JCM 4735</name>
    <dbReference type="NCBI Taxonomy" id="1306181"/>
    <lineage>
        <taxon>Bacteria</taxon>
        <taxon>Bacillati</taxon>
        <taxon>Actinomycetota</taxon>
        <taxon>Actinomycetes</taxon>
        <taxon>Kitasatosporales</taxon>
        <taxon>Streptomycetaceae</taxon>
        <taxon>Streptomyces</taxon>
    </lineage>
</organism>
<feature type="region of interest" description="Disordered" evidence="2">
    <location>
        <begin position="44"/>
        <end position="67"/>
    </location>
</feature>
<sequence>MPRFLTLIRIDENNAPEGGPSPELQERMGELLAEMTKAGVMLDNAGLTPTSQGTRVTWSGGKLSSTDGPFTETKEVVGGYLLIQAKDKAEALEWTHRFLRVHEEHWTVTTEVREIAENC</sequence>
<dbReference type="RefSeq" id="WP_031010932.1">
    <property type="nucleotide sequence ID" value="NZ_BHZC01000001.1"/>
</dbReference>
<comment type="similarity">
    <text evidence="1">Belongs to the YciI family.</text>
</comment>
<dbReference type="Pfam" id="PF03795">
    <property type="entry name" value="YCII"/>
    <property type="match status" value="1"/>
</dbReference>
<dbReference type="Gene3D" id="3.30.70.1060">
    <property type="entry name" value="Dimeric alpha+beta barrel"/>
    <property type="match status" value="1"/>
</dbReference>
<evidence type="ECO:0000259" key="3">
    <source>
        <dbReference type="Pfam" id="PF03795"/>
    </source>
</evidence>
<dbReference type="SUPFAM" id="SSF54909">
    <property type="entry name" value="Dimeric alpha+beta barrel"/>
    <property type="match status" value="1"/>
</dbReference>
<evidence type="ECO:0000313" key="4">
    <source>
        <dbReference type="EMBL" id="GCD33677.1"/>
    </source>
</evidence>
<dbReference type="GeneID" id="95620416"/>
<protein>
    <submittedName>
        <fullName evidence="4">Transcriptional regulator</fullName>
    </submittedName>
</protein>
<dbReference type="PANTHER" id="PTHR35174">
    <property type="entry name" value="BLL7171 PROTEIN-RELATED"/>
    <property type="match status" value="1"/>
</dbReference>
<feature type="domain" description="YCII-related" evidence="3">
    <location>
        <begin position="7"/>
        <end position="101"/>
    </location>
</feature>
<dbReference type="Proteomes" id="UP000287830">
    <property type="component" value="Unassembled WGS sequence"/>
</dbReference>
<evidence type="ECO:0000313" key="5">
    <source>
        <dbReference type="Proteomes" id="UP000287830"/>
    </source>
</evidence>
<dbReference type="InterPro" id="IPR011008">
    <property type="entry name" value="Dimeric_a/b-barrel"/>
</dbReference>
<dbReference type="InterPro" id="IPR005545">
    <property type="entry name" value="YCII"/>
</dbReference>
<name>A0A7U9KRT9_9ACTN</name>
<gene>
    <name evidence="4" type="ORF">OEIGOIKO_01400</name>
</gene>
<reference evidence="4 5" key="1">
    <citation type="submission" date="2018-11" db="EMBL/GenBank/DDBJ databases">
        <title>Whole genome sequence of Streptomyces chrestomyceticus NBRC 13444(T).</title>
        <authorList>
            <person name="Komaki H."/>
            <person name="Tamura T."/>
        </authorList>
    </citation>
    <scope>NUCLEOTIDE SEQUENCE [LARGE SCALE GENOMIC DNA]</scope>
    <source>
        <strain evidence="4 5">NBRC 13444</strain>
    </source>
</reference>
<comment type="caution">
    <text evidence="4">The sequence shown here is derived from an EMBL/GenBank/DDBJ whole genome shotgun (WGS) entry which is preliminary data.</text>
</comment>
<evidence type="ECO:0000256" key="1">
    <source>
        <dbReference type="ARBA" id="ARBA00007689"/>
    </source>
</evidence>
<accession>A0A7U9KRT9</accession>
<evidence type="ECO:0000256" key="2">
    <source>
        <dbReference type="SAM" id="MobiDB-lite"/>
    </source>
</evidence>